<protein>
    <submittedName>
        <fullName evidence="2">Uncharacterized protein</fullName>
    </submittedName>
</protein>
<feature type="region of interest" description="Disordered" evidence="1">
    <location>
        <begin position="84"/>
        <end position="127"/>
    </location>
</feature>
<keyword evidence="3" id="KW-1185">Reference proteome</keyword>
<evidence type="ECO:0000256" key="1">
    <source>
        <dbReference type="SAM" id="MobiDB-lite"/>
    </source>
</evidence>
<dbReference type="Proteomes" id="UP000009877">
    <property type="component" value="Unassembled WGS sequence"/>
</dbReference>
<gene>
    <name evidence="2" type="ORF">C884_01146</name>
</gene>
<name>M2WGS1_9MICC</name>
<feature type="compositionally biased region" description="Basic residues" evidence="1">
    <location>
        <begin position="1"/>
        <end position="14"/>
    </location>
</feature>
<feature type="region of interest" description="Disordered" evidence="1">
    <location>
        <begin position="1"/>
        <end position="66"/>
    </location>
</feature>
<organism evidence="2 3">
    <name type="scientific">Kocuria palustris PEL</name>
    <dbReference type="NCBI Taxonomy" id="1236550"/>
    <lineage>
        <taxon>Bacteria</taxon>
        <taxon>Bacillati</taxon>
        <taxon>Actinomycetota</taxon>
        <taxon>Actinomycetes</taxon>
        <taxon>Micrococcales</taxon>
        <taxon>Micrococcaceae</taxon>
        <taxon>Kocuria</taxon>
    </lineage>
</organism>
<evidence type="ECO:0000313" key="2">
    <source>
        <dbReference type="EMBL" id="EME37772.1"/>
    </source>
</evidence>
<accession>M2WGS1</accession>
<feature type="compositionally biased region" description="Basic residues" evidence="1">
    <location>
        <begin position="49"/>
        <end position="61"/>
    </location>
</feature>
<reference evidence="2 3" key="1">
    <citation type="journal article" date="2014" name="Genome Announc.">
        <title>Draft Genome Sequence of Kocuria palustris PEL.</title>
        <authorList>
            <person name="Sharma G."/>
            <person name="Khatri I."/>
            <person name="Subramanian S."/>
        </authorList>
    </citation>
    <scope>NUCLEOTIDE SEQUENCE [LARGE SCALE GENOMIC DNA]</scope>
    <source>
        <strain evidence="2 3">PEL</strain>
    </source>
</reference>
<dbReference type="EMBL" id="ANHZ02000002">
    <property type="protein sequence ID" value="EME37772.1"/>
    <property type="molecule type" value="Genomic_DNA"/>
</dbReference>
<feature type="compositionally biased region" description="Basic and acidic residues" evidence="1">
    <location>
        <begin position="30"/>
        <end position="40"/>
    </location>
</feature>
<proteinExistence type="predicted"/>
<evidence type="ECO:0000313" key="3">
    <source>
        <dbReference type="Proteomes" id="UP000009877"/>
    </source>
</evidence>
<comment type="caution">
    <text evidence="2">The sequence shown here is derived from an EMBL/GenBank/DDBJ whole genome shotgun (WGS) entry which is preliminary data.</text>
</comment>
<sequence length="127" mass="14185">MNRAVPVRRTRRRPERGAAGEGTVRTGRRVPCEDRSDAGRRAGGSGPRGAHRYMKARRTQGRRKETGYVKSRAVVYPLWNVHRPRSTAAQRRPVRRRAPRPAGAVRGADPTARRSGARCGLRPARIT</sequence>
<dbReference type="AlphaFoldDB" id="M2WGS1"/>